<comment type="caution">
    <text evidence="1">The sequence shown here is derived from an EMBL/GenBank/DDBJ whole genome shotgun (WGS) entry which is preliminary data.</text>
</comment>
<sequence length="46" mass="5646">RYDDRFFRMWEYYLLSSAGGFRARSMQLWQMVLTRPGRPKPDCRIS</sequence>
<feature type="non-terminal residue" evidence="1">
    <location>
        <position position="1"/>
    </location>
</feature>
<gene>
    <name evidence="1" type="ORF">H0S81_09275</name>
</gene>
<protein>
    <submittedName>
        <fullName evidence="1">Cyclopropane-fatty-acyl-phospholipid synthase</fullName>
        <ecNumber evidence="1">2.1.1.79</ecNumber>
    </submittedName>
</protein>
<organism evidence="1 2">
    <name type="scientific">Desulfotignum balticum</name>
    <dbReference type="NCBI Taxonomy" id="115781"/>
    <lineage>
        <taxon>Bacteria</taxon>
        <taxon>Pseudomonadati</taxon>
        <taxon>Thermodesulfobacteriota</taxon>
        <taxon>Desulfobacteria</taxon>
        <taxon>Desulfobacterales</taxon>
        <taxon>Desulfobacteraceae</taxon>
        <taxon>Desulfotignum</taxon>
    </lineage>
</organism>
<accession>A0A931CYK9</accession>
<dbReference type="EMBL" id="JACCQK010000579">
    <property type="protein sequence ID" value="MBG0780099.1"/>
    <property type="molecule type" value="Genomic_DNA"/>
</dbReference>
<dbReference type="GO" id="GO:0008825">
    <property type="term" value="F:cyclopropane-fatty-acyl-phospholipid synthase activity"/>
    <property type="evidence" value="ECO:0007669"/>
    <property type="project" value="UniProtKB-EC"/>
</dbReference>
<evidence type="ECO:0000313" key="1">
    <source>
        <dbReference type="EMBL" id="MBG0780099.1"/>
    </source>
</evidence>
<proteinExistence type="predicted"/>
<name>A0A931CYK9_9BACT</name>
<keyword evidence="1" id="KW-0808">Transferase</keyword>
<dbReference type="GO" id="GO:0032259">
    <property type="term" value="P:methylation"/>
    <property type="evidence" value="ECO:0007669"/>
    <property type="project" value="UniProtKB-KW"/>
</dbReference>
<dbReference type="EC" id="2.1.1.79" evidence="1"/>
<dbReference type="SUPFAM" id="SSF53335">
    <property type="entry name" value="S-adenosyl-L-methionine-dependent methyltransferases"/>
    <property type="match status" value="1"/>
</dbReference>
<reference evidence="1" key="1">
    <citation type="submission" date="2020-07" db="EMBL/GenBank/DDBJ databases">
        <title>Severe corrosion of carbon steel in oil field produced water can be linked to methanogenic archaea containing a special type of NiFe hydrogenase.</title>
        <authorList>
            <person name="Lahme S."/>
            <person name="Mand J."/>
            <person name="Longwell J."/>
            <person name="Smith R."/>
            <person name="Enning D."/>
        </authorList>
    </citation>
    <scope>NUCLEOTIDE SEQUENCE</scope>
    <source>
        <strain evidence="1">MIC098Bin6</strain>
    </source>
</reference>
<dbReference type="InterPro" id="IPR029063">
    <property type="entry name" value="SAM-dependent_MTases_sf"/>
</dbReference>
<keyword evidence="1" id="KW-0489">Methyltransferase</keyword>
<evidence type="ECO:0000313" key="2">
    <source>
        <dbReference type="Proteomes" id="UP000706172"/>
    </source>
</evidence>
<dbReference type="Gene3D" id="3.40.50.150">
    <property type="entry name" value="Vaccinia Virus protein VP39"/>
    <property type="match status" value="1"/>
</dbReference>
<dbReference type="Proteomes" id="UP000706172">
    <property type="component" value="Unassembled WGS sequence"/>
</dbReference>
<dbReference type="AlphaFoldDB" id="A0A931CYK9"/>